<reference evidence="11 12" key="1">
    <citation type="submission" date="2018-03" db="EMBL/GenBank/DDBJ databases">
        <title>Genome sequencing of Melaminivora sp.</title>
        <authorList>
            <person name="Kim S.-J."/>
            <person name="Heo J."/>
            <person name="Ahn J.-H."/>
            <person name="Kwon S.-W."/>
        </authorList>
    </citation>
    <scope>NUCLEOTIDE SEQUENCE [LARGE SCALE GENOMIC DNA]</scope>
    <source>
        <strain evidence="11 12">SC2-9</strain>
    </source>
</reference>
<dbReference type="InterPro" id="IPR003730">
    <property type="entry name" value="Cu_polyphenol_OxRdtase"/>
</dbReference>
<dbReference type="GO" id="GO:0017061">
    <property type="term" value="F:S-methyl-5-thioadenosine phosphorylase activity"/>
    <property type="evidence" value="ECO:0007669"/>
    <property type="project" value="UniProtKB-EC"/>
</dbReference>
<dbReference type="Gene3D" id="3.60.140.10">
    <property type="entry name" value="CNF1/YfiH-like putative cysteine hydrolases"/>
    <property type="match status" value="1"/>
</dbReference>
<evidence type="ECO:0000256" key="4">
    <source>
        <dbReference type="ARBA" id="ARBA00022723"/>
    </source>
</evidence>
<dbReference type="PANTHER" id="PTHR30616">
    <property type="entry name" value="UNCHARACTERIZED PROTEIN YFIH"/>
    <property type="match status" value="1"/>
</dbReference>
<dbReference type="KEGG" id="mela:C6568_00840"/>
<evidence type="ECO:0000256" key="7">
    <source>
        <dbReference type="ARBA" id="ARBA00047989"/>
    </source>
</evidence>
<dbReference type="RefSeq" id="WP_106682446.1">
    <property type="nucleotide sequence ID" value="NZ_CP027667.1"/>
</dbReference>
<keyword evidence="6" id="KW-0862">Zinc</keyword>
<evidence type="ECO:0000256" key="10">
    <source>
        <dbReference type="RuleBase" id="RU361274"/>
    </source>
</evidence>
<dbReference type="InterPro" id="IPR038371">
    <property type="entry name" value="Cu_polyphenol_OxRdtase_sf"/>
</dbReference>
<organism evidence="11 12">
    <name type="scientific">Melaminivora suipulveris</name>
    <dbReference type="NCBI Taxonomy" id="2109913"/>
    <lineage>
        <taxon>Bacteria</taxon>
        <taxon>Pseudomonadati</taxon>
        <taxon>Pseudomonadota</taxon>
        <taxon>Betaproteobacteria</taxon>
        <taxon>Burkholderiales</taxon>
        <taxon>Comamonadaceae</taxon>
        <taxon>Melaminivora</taxon>
    </lineage>
</organism>
<comment type="catalytic activity">
    <reaction evidence="1">
        <text>inosine + phosphate = alpha-D-ribose 1-phosphate + hypoxanthine</text>
        <dbReference type="Rhea" id="RHEA:27646"/>
        <dbReference type="ChEBI" id="CHEBI:17368"/>
        <dbReference type="ChEBI" id="CHEBI:17596"/>
        <dbReference type="ChEBI" id="CHEBI:43474"/>
        <dbReference type="ChEBI" id="CHEBI:57720"/>
        <dbReference type="EC" id="2.4.2.1"/>
    </reaction>
    <physiologicalReaction direction="left-to-right" evidence="1">
        <dbReference type="Rhea" id="RHEA:27647"/>
    </physiologicalReaction>
</comment>
<comment type="similarity">
    <text evidence="2 10">Belongs to the purine nucleoside phosphorylase YfiH/LACC1 family.</text>
</comment>
<dbReference type="InterPro" id="IPR011324">
    <property type="entry name" value="Cytotoxic_necrot_fac-like_cat"/>
</dbReference>
<dbReference type="Pfam" id="PF02578">
    <property type="entry name" value="Cu-oxidase_4"/>
    <property type="match status" value="1"/>
</dbReference>
<dbReference type="GO" id="GO:0016787">
    <property type="term" value="F:hydrolase activity"/>
    <property type="evidence" value="ECO:0007669"/>
    <property type="project" value="UniProtKB-KW"/>
</dbReference>
<keyword evidence="5" id="KW-0378">Hydrolase</keyword>
<evidence type="ECO:0000256" key="8">
    <source>
        <dbReference type="ARBA" id="ARBA00048968"/>
    </source>
</evidence>
<dbReference type="Proteomes" id="UP000237925">
    <property type="component" value="Chromosome"/>
</dbReference>
<comment type="catalytic activity">
    <reaction evidence="7">
        <text>adenosine + H2O + H(+) = inosine + NH4(+)</text>
        <dbReference type="Rhea" id="RHEA:24408"/>
        <dbReference type="ChEBI" id="CHEBI:15377"/>
        <dbReference type="ChEBI" id="CHEBI:15378"/>
        <dbReference type="ChEBI" id="CHEBI:16335"/>
        <dbReference type="ChEBI" id="CHEBI:17596"/>
        <dbReference type="ChEBI" id="CHEBI:28938"/>
        <dbReference type="EC" id="3.5.4.4"/>
    </reaction>
    <physiologicalReaction direction="left-to-right" evidence="7">
        <dbReference type="Rhea" id="RHEA:24409"/>
    </physiologicalReaction>
</comment>
<keyword evidence="4" id="KW-0479">Metal-binding</keyword>
<dbReference type="NCBIfam" id="TIGR00726">
    <property type="entry name" value="peptidoglycan editing factor PgeF"/>
    <property type="match status" value="1"/>
</dbReference>
<protein>
    <recommendedName>
        <fullName evidence="10">Purine nucleoside phosphorylase</fullName>
    </recommendedName>
</protein>
<evidence type="ECO:0000256" key="1">
    <source>
        <dbReference type="ARBA" id="ARBA00000553"/>
    </source>
</evidence>
<dbReference type="SUPFAM" id="SSF64438">
    <property type="entry name" value="CNF1/YfiH-like putative cysteine hydrolases"/>
    <property type="match status" value="1"/>
</dbReference>
<comment type="catalytic activity">
    <reaction evidence="9">
        <text>S-methyl-5'-thioadenosine + phosphate = 5-(methylsulfanyl)-alpha-D-ribose 1-phosphate + adenine</text>
        <dbReference type="Rhea" id="RHEA:11852"/>
        <dbReference type="ChEBI" id="CHEBI:16708"/>
        <dbReference type="ChEBI" id="CHEBI:17509"/>
        <dbReference type="ChEBI" id="CHEBI:43474"/>
        <dbReference type="ChEBI" id="CHEBI:58533"/>
        <dbReference type="EC" id="2.4.2.28"/>
    </reaction>
    <physiologicalReaction direction="left-to-right" evidence="9">
        <dbReference type="Rhea" id="RHEA:11853"/>
    </physiologicalReaction>
</comment>
<dbReference type="GO" id="GO:0005507">
    <property type="term" value="F:copper ion binding"/>
    <property type="evidence" value="ECO:0007669"/>
    <property type="project" value="TreeGrafter"/>
</dbReference>
<evidence type="ECO:0000256" key="2">
    <source>
        <dbReference type="ARBA" id="ARBA00007353"/>
    </source>
</evidence>
<proteinExistence type="inferred from homology"/>
<evidence type="ECO:0000256" key="3">
    <source>
        <dbReference type="ARBA" id="ARBA00022679"/>
    </source>
</evidence>
<dbReference type="OrthoDB" id="4279at2"/>
<dbReference type="EMBL" id="CP027667">
    <property type="protein sequence ID" value="AVO47963.1"/>
    <property type="molecule type" value="Genomic_DNA"/>
</dbReference>
<dbReference type="PANTHER" id="PTHR30616:SF2">
    <property type="entry name" value="PURINE NUCLEOSIDE PHOSPHORYLASE LACC1"/>
    <property type="match status" value="1"/>
</dbReference>
<comment type="catalytic activity">
    <reaction evidence="8">
        <text>adenosine + phosphate = alpha-D-ribose 1-phosphate + adenine</text>
        <dbReference type="Rhea" id="RHEA:27642"/>
        <dbReference type="ChEBI" id="CHEBI:16335"/>
        <dbReference type="ChEBI" id="CHEBI:16708"/>
        <dbReference type="ChEBI" id="CHEBI:43474"/>
        <dbReference type="ChEBI" id="CHEBI:57720"/>
        <dbReference type="EC" id="2.4.2.1"/>
    </reaction>
    <physiologicalReaction direction="left-to-right" evidence="8">
        <dbReference type="Rhea" id="RHEA:27643"/>
    </physiologicalReaction>
</comment>
<dbReference type="AlphaFoldDB" id="A0A2R3Q858"/>
<evidence type="ECO:0000256" key="9">
    <source>
        <dbReference type="ARBA" id="ARBA00049893"/>
    </source>
</evidence>
<gene>
    <name evidence="11" type="primary">pgeF</name>
    <name evidence="11" type="ORF">C6568_00840</name>
</gene>
<keyword evidence="12" id="KW-1185">Reference proteome</keyword>
<keyword evidence="3" id="KW-0808">Transferase</keyword>
<evidence type="ECO:0000256" key="5">
    <source>
        <dbReference type="ARBA" id="ARBA00022801"/>
    </source>
</evidence>
<evidence type="ECO:0000313" key="12">
    <source>
        <dbReference type="Proteomes" id="UP000237925"/>
    </source>
</evidence>
<sequence length="279" mass="29225">MSHLAPHDWIAPDWPAPPHVHALCTTRNGGVSAAPYGSLNLGLATADEAAAVAANWAQVQAALDAHGRAVRPVLLHQVHGTDVLEVDEATPQRQRADASTTREPGVACVAMAADCLPVLLTDSAGTRVAAAHAGWRGLAGGVLEAVLEHFRASVGANHTHHAINNVAPWPLDVIAWIGPGIGADSFEVGPEVRRAFVGADAGAAAHFRPSPVARGKWLADLAGLARRRLHAAGVRSIHGNDGSPQWCTFGEVSRFFSHRRDNAALGGTGRMAALVWRNP</sequence>
<dbReference type="CDD" id="cd16833">
    <property type="entry name" value="YfiH"/>
    <property type="match status" value="1"/>
</dbReference>
<accession>A0A2R3Q858</accession>
<evidence type="ECO:0000313" key="11">
    <source>
        <dbReference type="EMBL" id="AVO47963.1"/>
    </source>
</evidence>
<name>A0A2R3Q858_9BURK</name>
<evidence type="ECO:0000256" key="6">
    <source>
        <dbReference type="ARBA" id="ARBA00022833"/>
    </source>
</evidence>